<keyword evidence="2" id="KW-0378">Hydrolase</keyword>
<dbReference type="GO" id="GO:0004519">
    <property type="term" value="F:endonuclease activity"/>
    <property type="evidence" value="ECO:0007669"/>
    <property type="project" value="UniProtKB-KW"/>
</dbReference>
<accession>A0A4Q9ERQ3</accession>
<keyword evidence="2" id="KW-0255">Endonuclease</keyword>
<evidence type="ECO:0000313" key="2">
    <source>
        <dbReference type="EMBL" id="TBM28529.1"/>
    </source>
</evidence>
<proteinExistence type="predicted"/>
<evidence type="ECO:0000259" key="1">
    <source>
        <dbReference type="Pfam" id="PF13391"/>
    </source>
</evidence>
<comment type="caution">
    <text evidence="2">The sequence shown here is derived from an EMBL/GenBank/DDBJ whole genome shotgun (WGS) entry which is preliminary data.</text>
</comment>
<organism evidence="2 3">
    <name type="scientific">Hafnia paralvei</name>
    <dbReference type="NCBI Taxonomy" id="546367"/>
    <lineage>
        <taxon>Bacteria</taxon>
        <taxon>Pseudomonadati</taxon>
        <taxon>Pseudomonadota</taxon>
        <taxon>Gammaproteobacteria</taxon>
        <taxon>Enterobacterales</taxon>
        <taxon>Hafniaceae</taxon>
        <taxon>Hafnia</taxon>
    </lineage>
</organism>
<dbReference type="InterPro" id="IPR003615">
    <property type="entry name" value="HNH_nuc"/>
</dbReference>
<evidence type="ECO:0000313" key="3">
    <source>
        <dbReference type="Proteomes" id="UP000293380"/>
    </source>
</evidence>
<dbReference type="Pfam" id="PF13391">
    <property type="entry name" value="HNH_2"/>
    <property type="match status" value="1"/>
</dbReference>
<reference evidence="2 3" key="1">
    <citation type="submission" date="2019-02" db="EMBL/GenBank/DDBJ databases">
        <title>Comparative genomic analysis of the Hafnia genus genomes.</title>
        <authorList>
            <person name="Zhiqiu Y."/>
            <person name="Chao Y."/>
            <person name="Yuhui D."/>
            <person name="Di H."/>
            <person name="Bin L."/>
        </authorList>
    </citation>
    <scope>NUCLEOTIDE SEQUENCE [LARGE SCALE GENOMIC DNA]</scope>
    <source>
        <strain evidence="2 3">PCM_1194</strain>
    </source>
</reference>
<sequence>MMRYWWVNHKQTVKHEVDGGFLWSPKTKKGNAKNRFYDNLCIASPGDKVVSYANKMIAYVGVVTDFAISASKPEFGAAGKLWDNDGWLLPVDWQKFNAPVSPLQILDQLRPCLEVDGIFSPIRLDNAHGYQHIYLTEIGKPAFEVVCAAGGGTTYLEAKKTSVEPIPLREKLDDEIEKQVVADKALSDTIKEQLVKARRGQGDFRRNLQDVEPYCRITKINTPSLLIASHIKPWRCCESGNERLDGNNGLLLAPHIDWLFDKGLISFTDTGDVLVSANLSENELSKLGLDNLSKQNVGAFNDEQRVYLEFHRNNIFLNK</sequence>
<gene>
    <name evidence="2" type="ORF">EYY89_07895</name>
</gene>
<protein>
    <submittedName>
        <fullName evidence="2">HNH endonuclease</fullName>
    </submittedName>
</protein>
<keyword evidence="2" id="KW-0540">Nuclease</keyword>
<dbReference type="EMBL" id="SITD01000045">
    <property type="protein sequence ID" value="TBM28529.1"/>
    <property type="molecule type" value="Genomic_DNA"/>
</dbReference>
<dbReference type="Proteomes" id="UP000293380">
    <property type="component" value="Unassembled WGS sequence"/>
</dbReference>
<feature type="domain" description="HNH nuclease" evidence="1">
    <location>
        <begin position="215"/>
        <end position="267"/>
    </location>
</feature>
<name>A0A4Q9ERQ3_9GAMM</name>
<dbReference type="AlphaFoldDB" id="A0A4Q9ERQ3"/>